<dbReference type="Pfam" id="PF01370">
    <property type="entry name" value="Epimerase"/>
    <property type="match status" value="1"/>
</dbReference>
<proteinExistence type="inferred from homology"/>
<feature type="domain" description="NAD-dependent epimerase/dehydratase" evidence="2">
    <location>
        <begin position="19"/>
        <end position="246"/>
    </location>
</feature>
<dbReference type="InterPro" id="IPR001509">
    <property type="entry name" value="Epimerase_deHydtase"/>
</dbReference>
<comment type="similarity">
    <text evidence="1">Belongs to the NAD(P)-dependent epimerase/dehydratase family.</text>
</comment>
<protein>
    <submittedName>
        <fullName evidence="3">NAD dependent epimerase/dehydratase family protein</fullName>
    </submittedName>
</protein>
<name>A0A075GLI5_9EURY</name>
<sequence length="333" mass="36319">MKYRLGYSRLMASPNGSRILVTGALGQIGTELVAELRDRHGAEVVLASDIREVAAHPAISEGPFIVADVLDWAAMENLIVDEDIGTVYHLAALLSATGEKNPGLCQEVNIGGMVNVLELARIYHLRLFAPSSIAVFGPDCPPLAPQQTPLNPTTMYGITKVAGELMADYYHAVHGVDVRGIRYPGLISWKAPPGGGTTDYAVEIFHDAIETGTYSCFVSAETRLPMMYMEDAIRATLELMDAPADSLGPARSGYNLAGCSFSVGELATAIGERLEDFVCNFEPDERQEYADSWPDEVDDSAARQDWAWEARFGLEDLVDEMLANLTRMREVEV</sequence>
<dbReference type="InterPro" id="IPR036291">
    <property type="entry name" value="NAD(P)-bd_dom_sf"/>
</dbReference>
<organism evidence="3">
    <name type="scientific">uncultured marine group II/III euryarchaeote KM3_16_D12</name>
    <dbReference type="NCBI Taxonomy" id="1457926"/>
    <lineage>
        <taxon>Archaea</taxon>
        <taxon>Methanobacteriati</taxon>
        <taxon>Methanobacteriota</taxon>
        <taxon>environmental samples</taxon>
    </lineage>
</organism>
<evidence type="ECO:0000313" key="3">
    <source>
        <dbReference type="EMBL" id="AIF03965.1"/>
    </source>
</evidence>
<reference evidence="3" key="1">
    <citation type="journal article" date="2014" name="Genome Biol. Evol.">
        <title>Pangenome evidence for extensive interdomain horizontal transfer affecting lineage core and shell genes in uncultured planktonic thaumarchaeota and euryarchaeota.</title>
        <authorList>
            <person name="Deschamps P."/>
            <person name="Zivanovic Y."/>
            <person name="Moreira D."/>
            <person name="Rodriguez-Valera F."/>
            <person name="Lopez-Garcia P."/>
        </authorList>
    </citation>
    <scope>NUCLEOTIDE SEQUENCE</scope>
</reference>
<dbReference type="PANTHER" id="PTHR42687:SF1">
    <property type="entry name" value="L-THREONINE 3-DEHYDROGENASE, MITOCHONDRIAL"/>
    <property type="match status" value="1"/>
</dbReference>
<dbReference type="EMBL" id="KF900695">
    <property type="protein sequence ID" value="AIF03965.1"/>
    <property type="molecule type" value="Genomic_DNA"/>
</dbReference>
<accession>A0A075GLI5</accession>
<dbReference type="AlphaFoldDB" id="A0A075GLI5"/>
<dbReference type="PANTHER" id="PTHR42687">
    <property type="entry name" value="L-THREONINE 3-DEHYDROGENASE"/>
    <property type="match status" value="1"/>
</dbReference>
<dbReference type="InterPro" id="IPR051225">
    <property type="entry name" value="NAD(P)_epim/dehydratase"/>
</dbReference>
<dbReference type="SUPFAM" id="SSF51735">
    <property type="entry name" value="NAD(P)-binding Rossmann-fold domains"/>
    <property type="match status" value="1"/>
</dbReference>
<dbReference type="GO" id="GO:0008743">
    <property type="term" value="F:L-threonine 3-dehydrogenase activity"/>
    <property type="evidence" value="ECO:0007669"/>
    <property type="project" value="TreeGrafter"/>
</dbReference>
<evidence type="ECO:0000256" key="1">
    <source>
        <dbReference type="ARBA" id="ARBA00007637"/>
    </source>
</evidence>
<dbReference type="GO" id="GO:0006567">
    <property type="term" value="P:L-threonine catabolic process"/>
    <property type="evidence" value="ECO:0007669"/>
    <property type="project" value="TreeGrafter"/>
</dbReference>
<dbReference type="Gene3D" id="3.40.50.720">
    <property type="entry name" value="NAD(P)-binding Rossmann-like Domain"/>
    <property type="match status" value="1"/>
</dbReference>
<evidence type="ECO:0000259" key="2">
    <source>
        <dbReference type="Pfam" id="PF01370"/>
    </source>
</evidence>